<proteinExistence type="predicted"/>
<gene>
    <name evidence="3" type="ORF">D9V32_08935</name>
</gene>
<evidence type="ECO:0000313" key="4">
    <source>
        <dbReference type="Proteomes" id="UP000272503"/>
    </source>
</evidence>
<comment type="caution">
    <text evidence="3">The sequence shown here is derived from an EMBL/GenBank/DDBJ whole genome shotgun (WGS) entry which is preliminary data.</text>
</comment>
<dbReference type="SUPFAM" id="SSF51658">
    <property type="entry name" value="Xylose isomerase-like"/>
    <property type="match status" value="1"/>
</dbReference>
<dbReference type="InterPro" id="IPR050312">
    <property type="entry name" value="IolE/XylAMocC-like"/>
</dbReference>
<dbReference type="OrthoDB" id="5182842at2"/>
<dbReference type="EMBL" id="RCUX01000006">
    <property type="protein sequence ID" value="RLP75589.1"/>
    <property type="molecule type" value="Genomic_DNA"/>
</dbReference>
<dbReference type="RefSeq" id="WP_121648561.1">
    <property type="nucleotide sequence ID" value="NZ_RCUX01000006.1"/>
</dbReference>
<organism evidence="3 4">
    <name type="scientific">Mycetocola tolaasinivorans</name>
    <dbReference type="NCBI Taxonomy" id="76635"/>
    <lineage>
        <taxon>Bacteria</taxon>
        <taxon>Bacillati</taxon>
        <taxon>Actinomycetota</taxon>
        <taxon>Actinomycetes</taxon>
        <taxon>Micrococcales</taxon>
        <taxon>Microbacteriaceae</taxon>
        <taxon>Mycetocola</taxon>
    </lineage>
</organism>
<reference evidence="3 4" key="1">
    <citation type="submission" date="2018-10" db="EMBL/GenBank/DDBJ databases">
        <authorList>
            <person name="Li J."/>
        </authorList>
    </citation>
    <scope>NUCLEOTIDE SEQUENCE [LARGE SCALE GENOMIC DNA]</scope>
    <source>
        <strain evidence="3 4">IF 016277</strain>
    </source>
</reference>
<feature type="domain" description="Xylose isomerase-like TIM barrel" evidence="2">
    <location>
        <begin position="74"/>
        <end position="242"/>
    </location>
</feature>
<dbReference type="AlphaFoldDB" id="A0A3L7A5K1"/>
<dbReference type="Proteomes" id="UP000272503">
    <property type="component" value="Unassembled WGS sequence"/>
</dbReference>
<dbReference type="PANTHER" id="PTHR12110:SF41">
    <property type="entry name" value="INOSOSE DEHYDRATASE"/>
    <property type="match status" value="1"/>
</dbReference>
<sequence length="249" mass="27549">MTLHSLSLQLYSVRNAMDIDPAGTIDRVAEIGLTQVEASYKGLTTYPELLPAIRRNGLISPTMTSPLLDVDHAQVFELAAELGAHTVVETFVPEEHWRTEEDVLSIARRLNIAAERAAAHNLRVGYHNHWWELETTLGEQSAMDLLIANLAPEVVLEIDAYWVAVSGTDVLDFLGRYRDRVRFLHLKDGPISRNNAEQRPAGTGSMPLTEILATVPQIEAGVIEFDEYNGDVFEAIAESFAFLSPKVGA</sequence>
<name>A0A3L7A5K1_9MICO</name>
<accession>A0A3L7A5K1</accession>
<dbReference type="InterPro" id="IPR036237">
    <property type="entry name" value="Xyl_isomerase-like_sf"/>
</dbReference>
<dbReference type="Gene3D" id="3.20.20.150">
    <property type="entry name" value="Divalent-metal-dependent TIM barrel enzymes"/>
    <property type="match status" value="1"/>
</dbReference>
<keyword evidence="3" id="KW-0413">Isomerase</keyword>
<dbReference type="GO" id="GO:0016853">
    <property type="term" value="F:isomerase activity"/>
    <property type="evidence" value="ECO:0007669"/>
    <property type="project" value="UniProtKB-KW"/>
</dbReference>
<evidence type="ECO:0000313" key="3">
    <source>
        <dbReference type="EMBL" id="RLP75589.1"/>
    </source>
</evidence>
<dbReference type="PANTHER" id="PTHR12110">
    <property type="entry name" value="HYDROXYPYRUVATE ISOMERASE"/>
    <property type="match status" value="1"/>
</dbReference>
<dbReference type="Pfam" id="PF01261">
    <property type="entry name" value="AP_endonuc_2"/>
    <property type="match status" value="1"/>
</dbReference>
<evidence type="ECO:0000256" key="1">
    <source>
        <dbReference type="ARBA" id="ARBA00023277"/>
    </source>
</evidence>
<keyword evidence="4" id="KW-1185">Reference proteome</keyword>
<dbReference type="InterPro" id="IPR013022">
    <property type="entry name" value="Xyl_isomerase-like_TIM-brl"/>
</dbReference>
<keyword evidence="1" id="KW-0119">Carbohydrate metabolism</keyword>
<evidence type="ECO:0000259" key="2">
    <source>
        <dbReference type="Pfam" id="PF01261"/>
    </source>
</evidence>
<protein>
    <submittedName>
        <fullName evidence="3">Sugar phosphate isomerase/epimerase</fullName>
    </submittedName>
</protein>